<reference evidence="1" key="1">
    <citation type="submission" date="2021-06" db="EMBL/GenBank/DDBJ databases">
        <authorList>
            <person name="Kallberg Y."/>
            <person name="Tangrot J."/>
            <person name="Rosling A."/>
        </authorList>
    </citation>
    <scope>NUCLEOTIDE SEQUENCE</scope>
    <source>
        <strain evidence="1">FL130A</strain>
    </source>
</reference>
<dbReference type="InterPro" id="IPR036397">
    <property type="entry name" value="RNaseH_sf"/>
</dbReference>
<dbReference type="GO" id="GO:0003676">
    <property type="term" value="F:nucleic acid binding"/>
    <property type="evidence" value="ECO:0007669"/>
    <property type="project" value="InterPro"/>
</dbReference>
<keyword evidence="2" id="KW-1185">Reference proteome</keyword>
<dbReference type="Gene3D" id="3.30.420.10">
    <property type="entry name" value="Ribonuclease H-like superfamily/Ribonuclease H"/>
    <property type="match status" value="1"/>
</dbReference>
<dbReference type="PANTHER" id="PTHR46060">
    <property type="entry name" value="MARINER MOS1 TRANSPOSASE-LIKE PROTEIN"/>
    <property type="match status" value="1"/>
</dbReference>
<gene>
    <name evidence="1" type="ORF">ALEPTO_LOCUS7211</name>
</gene>
<evidence type="ECO:0000313" key="2">
    <source>
        <dbReference type="Proteomes" id="UP000789508"/>
    </source>
</evidence>
<dbReference type="PANTHER" id="PTHR46060:SF1">
    <property type="entry name" value="MARINER MOS1 TRANSPOSASE-LIKE PROTEIN"/>
    <property type="match status" value="1"/>
</dbReference>
<comment type="caution">
    <text evidence="1">The sequence shown here is derived from an EMBL/GenBank/DDBJ whole genome shotgun (WGS) entry which is preliminary data.</text>
</comment>
<sequence>MTVCNVMLHHNNATAHKARIVTEYLHNEQVELLLHSPYSSDLAPCNFFLFSQIKKELKGKRFDKIKNLARAVQAVVEGISKENYENSFQSWQNRLECCIKFNGEYFEGMK</sequence>
<dbReference type="EMBL" id="CAJVPS010002972">
    <property type="protein sequence ID" value="CAG8579997.1"/>
    <property type="molecule type" value="Genomic_DNA"/>
</dbReference>
<proteinExistence type="predicted"/>
<dbReference type="Proteomes" id="UP000789508">
    <property type="component" value="Unassembled WGS sequence"/>
</dbReference>
<evidence type="ECO:0000313" key="1">
    <source>
        <dbReference type="EMBL" id="CAG8579997.1"/>
    </source>
</evidence>
<name>A0A9N9BYF8_9GLOM</name>
<protein>
    <submittedName>
        <fullName evidence="1">7034_t:CDS:1</fullName>
    </submittedName>
</protein>
<dbReference type="OrthoDB" id="2416077at2759"/>
<dbReference type="InterPro" id="IPR052709">
    <property type="entry name" value="Transposase-MT_Hybrid"/>
</dbReference>
<dbReference type="AlphaFoldDB" id="A0A9N9BYF8"/>
<organism evidence="1 2">
    <name type="scientific">Ambispora leptoticha</name>
    <dbReference type="NCBI Taxonomy" id="144679"/>
    <lineage>
        <taxon>Eukaryota</taxon>
        <taxon>Fungi</taxon>
        <taxon>Fungi incertae sedis</taxon>
        <taxon>Mucoromycota</taxon>
        <taxon>Glomeromycotina</taxon>
        <taxon>Glomeromycetes</taxon>
        <taxon>Archaeosporales</taxon>
        <taxon>Ambisporaceae</taxon>
        <taxon>Ambispora</taxon>
    </lineage>
</organism>
<accession>A0A9N9BYF8</accession>